<keyword evidence="3" id="KW-1185">Reference proteome</keyword>
<reference evidence="2 3" key="1">
    <citation type="submission" date="2019-10" db="EMBL/GenBank/DDBJ databases">
        <authorList>
            <person name="Karimi E."/>
        </authorList>
    </citation>
    <scope>NUCLEOTIDE SEQUENCE [LARGE SCALE GENOMIC DNA]</scope>
    <source>
        <strain evidence="2">Exiguobacterium sp. 9Y</strain>
    </source>
</reference>
<proteinExistence type="predicted"/>
<name>A0A653IGC9_9BACL</name>
<dbReference type="RefSeq" id="WP_029332631.1">
    <property type="nucleotide sequence ID" value="NZ_LR732312.1"/>
</dbReference>
<sequence>MIPLFEERWMSDLFLSTSNPSYGLPTLPEHEADWLTIEVQQRIVNDAEQKSLSSGTTQPREEERV</sequence>
<evidence type="ECO:0000313" key="2">
    <source>
        <dbReference type="EMBL" id="VWX38202.1"/>
    </source>
</evidence>
<evidence type="ECO:0000256" key="1">
    <source>
        <dbReference type="SAM" id="MobiDB-lite"/>
    </source>
</evidence>
<dbReference type="Proteomes" id="UP000439752">
    <property type="component" value="Unassembled WGS sequence"/>
</dbReference>
<evidence type="ECO:0000313" key="3">
    <source>
        <dbReference type="Proteomes" id="UP000439752"/>
    </source>
</evidence>
<organism evidence="2 3">
    <name type="scientific">Exiguobacterium oxidotolerans</name>
    <dbReference type="NCBI Taxonomy" id="223958"/>
    <lineage>
        <taxon>Bacteria</taxon>
        <taxon>Bacillati</taxon>
        <taxon>Bacillota</taxon>
        <taxon>Bacilli</taxon>
        <taxon>Bacillales</taxon>
        <taxon>Bacillales Family XII. Incertae Sedis</taxon>
        <taxon>Exiguobacterium</taxon>
    </lineage>
</organism>
<protein>
    <submittedName>
        <fullName evidence="2">Uncharacterized protein</fullName>
    </submittedName>
</protein>
<gene>
    <name evidence="2" type="ORF">EXIGUO9Y_370074</name>
</gene>
<dbReference type="AlphaFoldDB" id="A0A653IGC9"/>
<dbReference type="EMBL" id="CABWKQ010000031">
    <property type="protein sequence ID" value="VWX38202.1"/>
    <property type="molecule type" value="Genomic_DNA"/>
</dbReference>
<feature type="region of interest" description="Disordered" evidence="1">
    <location>
        <begin position="46"/>
        <end position="65"/>
    </location>
</feature>
<accession>A0A653IGC9</accession>